<name>A0A2W2DA69_9ACTN</name>
<keyword evidence="1" id="KW-0472">Membrane</keyword>
<evidence type="ECO:0000259" key="2">
    <source>
        <dbReference type="Pfam" id="PF11181"/>
    </source>
</evidence>
<dbReference type="InterPro" id="IPR025889">
    <property type="entry name" value="GSP17M-like_dom"/>
</dbReference>
<gene>
    <name evidence="3" type="ORF">C1J01_41185</name>
</gene>
<reference evidence="3 4" key="1">
    <citation type="submission" date="2018-01" db="EMBL/GenBank/DDBJ databases">
        <title>Draft genome sequence of Nonomuraea sp. KC333.</title>
        <authorList>
            <person name="Sahin N."/>
            <person name="Saygin H."/>
            <person name="Ay H."/>
        </authorList>
    </citation>
    <scope>NUCLEOTIDE SEQUENCE [LARGE SCALE GENOMIC DNA]</scope>
    <source>
        <strain evidence="3 4">KC333</strain>
    </source>
</reference>
<organism evidence="3 4">
    <name type="scientific">Nonomuraea aridisoli</name>
    <dbReference type="NCBI Taxonomy" id="2070368"/>
    <lineage>
        <taxon>Bacteria</taxon>
        <taxon>Bacillati</taxon>
        <taxon>Actinomycetota</taxon>
        <taxon>Actinomycetes</taxon>
        <taxon>Streptosporangiales</taxon>
        <taxon>Streptosporangiaceae</taxon>
        <taxon>Nonomuraea</taxon>
    </lineage>
</organism>
<accession>A0A2W2DA69</accession>
<evidence type="ECO:0000313" key="4">
    <source>
        <dbReference type="Proteomes" id="UP000249304"/>
    </source>
</evidence>
<dbReference type="Proteomes" id="UP000249304">
    <property type="component" value="Unassembled WGS sequence"/>
</dbReference>
<sequence>MFRTAPTVILPGADQRPVVGSYQTAEQAQKAVGFLADNGFPVERAGIVGHDLRLVETVLGRATALRAAGAGAATGLWFGLMAGLILSLFAGPQGSGLAFMAGGLLYGAVFGAIFGLTSYWTTQRGRGFVSRQAVVADRYDIVADAAVADDARNLLVKHNWRSQGG</sequence>
<protein>
    <recommendedName>
        <fullName evidence="2">General stress protein 17M-like domain-containing protein</fullName>
    </recommendedName>
</protein>
<feature type="transmembrane region" description="Helical" evidence="1">
    <location>
        <begin position="96"/>
        <end position="121"/>
    </location>
</feature>
<evidence type="ECO:0000313" key="3">
    <source>
        <dbReference type="EMBL" id="PZG07201.1"/>
    </source>
</evidence>
<keyword evidence="1" id="KW-0812">Transmembrane</keyword>
<feature type="transmembrane region" description="Helical" evidence="1">
    <location>
        <begin position="67"/>
        <end position="90"/>
    </location>
</feature>
<dbReference type="EMBL" id="POUD01000304">
    <property type="protein sequence ID" value="PZG07201.1"/>
    <property type="molecule type" value="Genomic_DNA"/>
</dbReference>
<dbReference type="OrthoDB" id="3381462at2"/>
<feature type="domain" description="General stress protein 17M-like" evidence="2">
    <location>
        <begin position="17"/>
        <end position="93"/>
    </location>
</feature>
<keyword evidence="1" id="KW-1133">Transmembrane helix</keyword>
<dbReference type="Pfam" id="PF11181">
    <property type="entry name" value="YflT"/>
    <property type="match status" value="1"/>
</dbReference>
<comment type="caution">
    <text evidence="3">The sequence shown here is derived from an EMBL/GenBank/DDBJ whole genome shotgun (WGS) entry which is preliminary data.</text>
</comment>
<dbReference type="AlphaFoldDB" id="A0A2W2DA69"/>
<evidence type="ECO:0000256" key="1">
    <source>
        <dbReference type="SAM" id="Phobius"/>
    </source>
</evidence>
<proteinExistence type="predicted"/>
<keyword evidence="4" id="KW-1185">Reference proteome</keyword>